<evidence type="ECO:0000313" key="2">
    <source>
        <dbReference type="Proteomes" id="UP000006729"/>
    </source>
</evidence>
<dbReference type="Proteomes" id="UP000006729">
    <property type="component" value="Chromosome 2"/>
</dbReference>
<reference evidence="1 2" key="1">
    <citation type="journal article" date="2006" name="Science">
        <title>The genome of black cottonwood, Populus trichocarpa (Torr. &amp; Gray).</title>
        <authorList>
            <person name="Tuskan G.A."/>
            <person name="Difazio S."/>
            <person name="Jansson S."/>
            <person name="Bohlmann J."/>
            <person name="Grigoriev I."/>
            <person name="Hellsten U."/>
            <person name="Putnam N."/>
            <person name="Ralph S."/>
            <person name="Rombauts S."/>
            <person name="Salamov A."/>
            <person name="Schein J."/>
            <person name="Sterck L."/>
            <person name="Aerts A."/>
            <person name="Bhalerao R.R."/>
            <person name="Bhalerao R.P."/>
            <person name="Blaudez D."/>
            <person name="Boerjan W."/>
            <person name="Brun A."/>
            <person name="Brunner A."/>
            <person name="Busov V."/>
            <person name="Campbell M."/>
            <person name="Carlson J."/>
            <person name="Chalot M."/>
            <person name="Chapman J."/>
            <person name="Chen G.L."/>
            <person name="Cooper D."/>
            <person name="Coutinho P.M."/>
            <person name="Couturier J."/>
            <person name="Covert S."/>
            <person name="Cronk Q."/>
            <person name="Cunningham R."/>
            <person name="Davis J."/>
            <person name="Degroeve S."/>
            <person name="Dejardin A."/>
            <person name="Depamphilis C."/>
            <person name="Detter J."/>
            <person name="Dirks B."/>
            <person name="Dubchak I."/>
            <person name="Duplessis S."/>
            <person name="Ehlting J."/>
            <person name="Ellis B."/>
            <person name="Gendler K."/>
            <person name="Goodstein D."/>
            <person name="Gribskov M."/>
            <person name="Grimwood J."/>
            <person name="Groover A."/>
            <person name="Gunter L."/>
            <person name="Hamberger B."/>
            <person name="Heinze B."/>
            <person name="Helariutta Y."/>
            <person name="Henrissat B."/>
            <person name="Holligan D."/>
            <person name="Holt R."/>
            <person name="Huang W."/>
            <person name="Islam-Faridi N."/>
            <person name="Jones S."/>
            <person name="Jones-Rhoades M."/>
            <person name="Jorgensen R."/>
            <person name="Joshi C."/>
            <person name="Kangasjarvi J."/>
            <person name="Karlsson J."/>
            <person name="Kelleher C."/>
            <person name="Kirkpatrick R."/>
            <person name="Kirst M."/>
            <person name="Kohler A."/>
            <person name="Kalluri U."/>
            <person name="Larimer F."/>
            <person name="Leebens-Mack J."/>
            <person name="Leple J.C."/>
            <person name="Locascio P."/>
            <person name="Lou Y."/>
            <person name="Lucas S."/>
            <person name="Martin F."/>
            <person name="Montanini B."/>
            <person name="Napoli C."/>
            <person name="Nelson D.R."/>
            <person name="Nelson C."/>
            <person name="Nieminen K."/>
            <person name="Nilsson O."/>
            <person name="Pereda V."/>
            <person name="Peter G."/>
            <person name="Philippe R."/>
            <person name="Pilate G."/>
            <person name="Poliakov A."/>
            <person name="Razumovskaya J."/>
            <person name="Richardson P."/>
            <person name="Rinaldi C."/>
            <person name="Ritland K."/>
            <person name="Rouze P."/>
            <person name="Ryaboy D."/>
            <person name="Schmutz J."/>
            <person name="Schrader J."/>
            <person name="Segerman B."/>
            <person name="Shin H."/>
            <person name="Siddiqui A."/>
            <person name="Sterky F."/>
            <person name="Terry A."/>
            <person name="Tsai C.J."/>
            <person name="Uberbacher E."/>
            <person name="Unneberg P."/>
            <person name="Vahala J."/>
            <person name="Wall K."/>
            <person name="Wessler S."/>
            <person name="Yang G."/>
            <person name="Yin T."/>
            <person name="Douglas C."/>
            <person name="Marra M."/>
            <person name="Sandberg G."/>
            <person name="Van de Peer Y."/>
            <person name="Rokhsar D."/>
        </authorList>
    </citation>
    <scope>NUCLEOTIDE SEQUENCE [LARGE SCALE GENOMIC DNA]</scope>
    <source>
        <strain evidence="2">cv. Nisqually</strain>
    </source>
</reference>
<accession>A0ACC0TED0</accession>
<protein>
    <submittedName>
        <fullName evidence="1">Uncharacterized protein</fullName>
    </submittedName>
</protein>
<name>A0ACC0TED0_POPTR</name>
<organism evidence="1 2">
    <name type="scientific">Populus trichocarpa</name>
    <name type="common">Western balsam poplar</name>
    <name type="synonym">Populus balsamifera subsp. trichocarpa</name>
    <dbReference type="NCBI Taxonomy" id="3694"/>
    <lineage>
        <taxon>Eukaryota</taxon>
        <taxon>Viridiplantae</taxon>
        <taxon>Streptophyta</taxon>
        <taxon>Embryophyta</taxon>
        <taxon>Tracheophyta</taxon>
        <taxon>Spermatophyta</taxon>
        <taxon>Magnoliopsida</taxon>
        <taxon>eudicotyledons</taxon>
        <taxon>Gunneridae</taxon>
        <taxon>Pentapetalae</taxon>
        <taxon>rosids</taxon>
        <taxon>fabids</taxon>
        <taxon>Malpighiales</taxon>
        <taxon>Salicaceae</taxon>
        <taxon>Saliceae</taxon>
        <taxon>Populus</taxon>
    </lineage>
</organism>
<sequence length="104" mass="11980">MMVLCFKTKHILPSIEAGWGLFWGFKQVLSCLQRLSVVSGWQSLLALPQGFQRSKQLFFERATHNRLAPMHPRKLSVLFKVVKLKDTLKNNKGKQHFLINAETS</sequence>
<gene>
    <name evidence="1" type="ORF">POPTR_002G169350v4</name>
</gene>
<keyword evidence="2" id="KW-1185">Reference proteome</keyword>
<evidence type="ECO:0000313" key="1">
    <source>
        <dbReference type="EMBL" id="KAI9399942.1"/>
    </source>
</evidence>
<proteinExistence type="predicted"/>
<dbReference type="EMBL" id="CM009291">
    <property type="protein sequence ID" value="KAI9399942.1"/>
    <property type="molecule type" value="Genomic_DNA"/>
</dbReference>
<comment type="caution">
    <text evidence="1">The sequence shown here is derived from an EMBL/GenBank/DDBJ whole genome shotgun (WGS) entry which is preliminary data.</text>
</comment>